<sequence>MSAHALYVLSAYGVSALALIGLALWIIADQRARRRELAQLEAAGIRRRSAKAAS</sequence>
<evidence type="ECO:0000256" key="12">
    <source>
        <dbReference type="RuleBase" id="RU363101"/>
    </source>
</evidence>
<evidence type="ECO:0000256" key="2">
    <source>
        <dbReference type="ARBA" id="ARBA00004377"/>
    </source>
</evidence>
<dbReference type="RefSeq" id="WP_198477425.1">
    <property type="nucleotide sequence ID" value="NZ_JADGMQ010000011.1"/>
</dbReference>
<feature type="transmembrane region" description="Helical" evidence="12">
    <location>
        <begin position="6"/>
        <end position="27"/>
    </location>
</feature>
<evidence type="ECO:0000256" key="8">
    <source>
        <dbReference type="ARBA" id="ARBA00022692"/>
    </source>
</evidence>
<keyword evidence="14" id="KW-1185">Reference proteome</keyword>
<dbReference type="NCBIfam" id="TIGR03141">
    <property type="entry name" value="cytochro_ccmD"/>
    <property type="match status" value="1"/>
</dbReference>
<evidence type="ECO:0000256" key="10">
    <source>
        <dbReference type="ARBA" id="ARBA00022989"/>
    </source>
</evidence>
<keyword evidence="10 12" id="KW-1133">Transmembrane helix</keyword>
<reference evidence="13 14" key="1">
    <citation type="submission" date="2020-10" db="EMBL/GenBank/DDBJ databases">
        <title>Aquamicrobium zhengzhouensis sp. nov., a exopolysaccharide producing bacterium isolated from farmland soil.</title>
        <authorList>
            <person name="Wang X."/>
        </authorList>
    </citation>
    <scope>NUCLEOTIDE SEQUENCE [LARGE SCALE GENOMIC DNA]</scope>
    <source>
        <strain evidence="14">cd-1</strain>
    </source>
</reference>
<dbReference type="Pfam" id="PF04995">
    <property type="entry name" value="CcmD"/>
    <property type="match status" value="1"/>
</dbReference>
<keyword evidence="6 12" id="KW-1003">Cell membrane</keyword>
<proteinExistence type="inferred from homology"/>
<keyword evidence="9 12" id="KW-0201">Cytochrome c-type biogenesis</keyword>
<evidence type="ECO:0000313" key="13">
    <source>
        <dbReference type="EMBL" id="MBI1621891.1"/>
    </source>
</evidence>
<dbReference type="InterPro" id="IPR007078">
    <property type="entry name" value="Haem_export_protD_CcmD"/>
</dbReference>
<name>A0ABS0SF56_9HYPH</name>
<comment type="function">
    <text evidence="1 12">Required for the export of heme to the periplasm for the biogenesis of c-type cytochromes.</text>
</comment>
<dbReference type="Proteomes" id="UP000601789">
    <property type="component" value="Unassembled WGS sequence"/>
</dbReference>
<keyword evidence="8 12" id="KW-0812">Transmembrane</keyword>
<comment type="caution">
    <text evidence="13">The sequence shown here is derived from an EMBL/GenBank/DDBJ whole genome shotgun (WGS) entry which is preliminary data.</text>
</comment>
<gene>
    <name evidence="13" type="primary">ccmD</name>
    <name evidence="13" type="ORF">IOD40_14610</name>
</gene>
<evidence type="ECO:0000256" key="5">
    <source>
        <dbReference type="ARBA" id="ARBA00022448"/>
    </source>
</evidence>
<evidence type="ECO:0000256" key="4">
    <source>
        <dbReference type="ARBA" id="ARBA00016461"/>
    </source>
</evidence>
<dbReference type="EMBL" id="JADGMQ010000011">
    <property type="protein sequence ID" value="MBI1621891.1"/>
    <property type="molecule type" value="Genomic_DNA"/>
</dbReference>
<evidence type="ECO:0000313" key="14">
    <source>
        <dbReference type="Proteomes" id="UP000601789"/>
    </source>
</evidence>
<keyword evidence="11 12" id="KW-0472">Membrane</keyword>
<keyword evidence="7 12" id="KW-0997">Cell inner membrane</keyword>
<protein>
    <recommendedName>
        <fullName evidence="4 12">Heme exporter protein D</fullName>
    </recommendedName>
</protein>
<comment type="subcellular location">
    <subcellularLocation>
        <location evidence="2 12">Cell inner membrane</location>
        <topology evidence="2 12">Single-pass membrane protein</topology>
    </subcellularLocation>
</comment>
<evidence type="ECO:0000256" key="11">
    <source>
        <dbReference type="ARBA" id="ARBA00023136"/>
    </source>
</evidence>
<comment type="similarity">
    <text evidence="3 12">Belongs to the CcmD/CycX/HelD family.</text>
</comment>
<keyword evidence="5 12" id="KW-0813">Transport</keyword>
<accession>A0ABS0SF56</accession>
<evidence type="ECO:0000256" key="3">
    <source>
        <dbReference type="ARBA" id="ARBA00008741"/>
    </source>
</evidence>
<evidence type="ECO:0000256" key="1">
    <source>
        <dbReference type="ARBA" id="ARBA00002442"/>
    </source>
</evidence>
<evidence type="ECO:0000256" key="6">
    <source>
        <dbReference type="ARBA" id="ARBA00022475"/>
    </source>
</evidence>
<evidence type="ECO:0000256" key="7">
    <source>
        <dbReference type="ARBA" id="ARBA00022519"/>
    </source>
</evidence>
<evidence type="ECO:0000256" key="9">
    <source>
        <dbReference type="ARBA" id="ARBA00022748"/>
    </source>
</evidence>
<organism evidence="13 14">
    <name type="scientific">Aquamicrobium zhengzhouense</name>
    <dbReference type="NCBI Taxonomy" id="2781738"/>
    <lineage>
        <taxon>Bacteria</taxon>
        <taxon>Pseudomonadati</taxon>
        <taxon>Pseudomonadota</taxon>
        <taxon>Alphaproteobacteria</taxon>
        <taxon>Hyphomicrobiales</taxon>
        <taxon>Phyllobacteriaceae</taxon>
        <taxon>Aquamicrobium</taxon>
    </lineage>
</organism>